<feature type="compositionally biased region" description="Low complexity" evidence="1">
    <location>
        <begin position="434"/>
        <end position="447"/>
    </location>
</feature>
<feature type="region of interest" description="Disordered" evidence="1">
    <location>
        <begin position="238"/>
        <end position="274"/>
    </location>
</feature>
<feature type="region of interest" description="Disordered" evidence="1">
    <location>
        <begin position="1160"/>
        <end position="1188"/>
    </location>
</feature>
<feature type="compositionally biased region" description="Low complexity" evidence="1">
    <location>
        <begin position="580"/>
        <end position="592"/>
    </location>
</feature>
<feature type="region of interest" description="Disordered" evidence="1">
    <location>
        <begin position="403"/>
        <end position="447"/>
    </location>
</feature>
<feature type="compositionally biased region" description="Pro residues" evidence="1">
    <location>
        <begin position="899"/>
        <end position="908"/>
    </location>
</feature>
<evidence type="ECO:0000313" key="3">
    <source>
        <dbReference type="Proteomes" id="UP000826271"/>
    </source>
</evidence>
<dbReference type="EMBL" id="WHWC01000014">
    <property type="protein sequence ID" value="KAG8370187.1"/>
    <property type="molecule type" value="Genomic_DNA"/>
</dbReference>
<feature type="region of interest" description="Disordered" evidence="1">
    <location>
        <begin position="578"/>
        <end position="616"/>
    </location>
</feature>
<feature type="compositionally biased region" description="Polar residues" evidence="1">
    <location>
        <begin position="327"/>
        <end position="339"/>
    </location>
</feature>
<evidence type="ECO:0008006" key="4">
    <source>
        <dbReference type="Google" id="ProtNLM"/>
    </source>
</evidence>
<feature type="compositionally biased region" description="Low complexity" evidence="1">
    <location>
        <begin position="1266"/>
        <end position="1299"/>
    </location>
</feature>
<dbReference type="GO" id="GO:0042752">
    <property type="term" value="P:regulation of circadian rhythm"/>
    <property type="evidence" value="ECO:0007669"/>
    <property type="project" value="InterPro"/>
</dbReference>
<feature type="compositionally biased region" description="Basic and acidic residues" evidence="1">
    <location>
        <begin position="403"/>
        <end position="429"/>
    </location>
</feature>
<feature type="compositionally biased region" description="Low complexity" evidence="1">
    <location>
        <begin position="1483"/>
        <end position="1494"/>
    </location>
</feature>
<feature type="compositionally biased region" description="Low complexity" evidence="1">
    <location>
        <begin position="1416"/>
        <end position="1435"/>
    </location>
</feature>
<feature type="compositionally biased region" description="Polar residues" evidence="1">
    <location>
        <begin position="744"/>
        <end position="756"/>
    </location>
</feature>
<proteinExistence type="predicted"/>
<feature type="compositionally biased region" description="Basic and acidic residues" evidence="1">
    <location>
        <begin position="511"/>
        <end position="530"/>
    </location>
</feature>
<feature type="compositionally biased region" description="Polar residues" evidence="1">
    <location>
        <begin position="1302"/>
        <end position="1332"/>
    </location>
</feature>
<dbReference type="PANTHER" id="PTHR34798">
    <property type="entry name" value="PROTEIN TIME FOR COFFEE"/>
    <property type="match status" value="1"/>
</dbReference>
<gene>
    <name evidence="2" type="ORF">BUALT_Bualt14G0091100</name>
</gene>
<feature type="compositionally biased region" description="Low complexity" evidence="1">
    <location>
        <begin position="173"/>
        <end position="188"/>
    </location>
</feature>
<feature type="compositionally biased region" description="Low complexity" evidence="1">
    <location>
        <begin position="263"/>
        <end position="274"/>
    </location>
</feature>
<accession>A0AAV6WRL1</accession>
<sequence>MSATEAFVAVGSDRIVEEIRPEIELNLDVRRVFRIERPEELVLSALMASTDEDIEPTVSETLQVDAYSVYEDGGVEMQESSVNDEEDDEYEDTTTTAAAVASVKVFRPPPVWKSGDEMIGVPVPRKARSVSTKRSHEWISSSSNNNSGGGVSGGEPHILRQPSSSPVRQGLVPTSTPIPAAPMSPSSSNVSIRKKLKPSANNSGPKLKPPKVSSKPSSSNPEELEIEIAEVLYGLMTQSQGPSSKKEDSREVNRSSGDAKSRNSSPISNSTSNNNPILGSASTHLSAVGKCCAYCNFSLSLFKFMAKTLKFRFDFAAPKRKRPRQIPENSSYGARSSPISGKPDMDQTPKSEISSPVLERVSGSTAENGFQMGSNLVNSQAQAAQPPEPTAPESTRLDSECKPVAEELRESSNLVVKEEVRSPKEKESPAVRLAESSNRASSSSTVTASLAATMIKANSTVSEMESQREDKFEIDLMAPPPQGRSSPERGTDTDLRAAAVDQKPVLSNTDADLKPVVSKDKEDDKGKSGKDNSANTASEEKKGKGTGEEGESHKAIENKERNIDLRLDLEKLERDGNKLQMQAQKQQQQQQQIPVKATREEPLTEKSGQSANSLPLPMPMANWPGGLPSMGYMAPLQGVVSMDGTTVTPAPIQPLFTQPRPKRCATHCHIARNIHYLQQFMKMNPYWPAAPGSASLFGSKPCNVNVMPDLHGNLAVRGVNNAPQDKGPSVVNIPNHVSKDKASQPASTPDSTQRKQQILIQQAIPPVPPNNLLGPAFIFPLNQQQAAVAAAARPSGGKSPTTAGSVAAPSTAAGTGGGATTTSAPGGVATAMSFNFPNMAANETQYLAILQNGAYPFPIPTVGAPTNYRAAPGQAMPMFNSSFYSSQMIHPSQLQHQQQPPPTQPPPQLLQAHQNPSVSNNSSSSQKHSQRPQSSNGGPGSSNLQNFSTQKSQSSQQQSHHQNVHSSRPRHIENELGSEDSPSTDSRASRAPMNIYGHNFAMPIHPQNFALMAQPAGGGNGNQSEKKPHQQQQQGLKNGVESMPPHSFAMSFGPINGTGPGIDMASMAHNHAIFQTSPEATRQNIQMMAAAAAAAQVAQKKNFRISEDGKSGGGDSSAMDDERKSFSAKAQSVGVGQSIAFTRPDLSDSPITSIQASNVIESSARSLNPSSGPTRSSRPMTTNPVGGMNVQNAHIQAQAQAQFQQQQQQQMLIKQQQQMAVNRSKVPVTSNGSMYSDHLNSTSSMAAKFSNALTGFPQNLVPGNNSSPSQSPQWKSSTSTRAPTSQAPSSLSSSTPTALKNLPQQHSSRNQPQMHTQISFGGSQKPSTASQGQAPPNSNQAPSPPMMVGSPTTSSMSKGAGGSPRTTNSASNNNKSSQASSFSAQQQPKNSPSIHSQKSPSILGNPHIASSSSGGAKPQMQQQQPKTMQQQQQAQLFFSNPYTQAQSPHSTSTSSTNSGPGGYYMQQRRRPEQHQQSPGAPATSSTGVLSLSTSTNDPAKAIAAATCNVKGGGGLTSQTIIHASQFAAQSGGTLFPAGFPYVHPVPAAVQVKPAEQKQPAG</sequence>
<dbReference type="PANTHER" id="PTHR34798:SF2">
    <property type="entry name" value="PROTEIN TIME FOR COFFEE"/>
    <property type="match status" value="1"/>
</dbReference>
<feature type="region of interest" description="Disordered" evidence="1">
    <location>
        <begin position="790"/>
        <end position="820"/>
    </location>
</feature>
<feature type="compositionally biased region" description="Basic and acidic residues" evidence="1">
    <location>
        <begin position="465"/>
        <end position="474"/>
    </location>
</feature>
<feature type="region of interest" description="Disordered" evidence="1">
    <location>
        <begin position="1257"/>
        <end position="1494"/>
    </location>
</feature>
<feature type="compositionally biased region" description="Low complexity" evidence="1">
    <location>
        <begin position="203"/>
        <end position="219"/>
    </location>
</feature>
<feature type="region of interest" description="Disordered" evidence="1">
    <location>
        <begin position="1011"/>
        <end position="1039"/>
    </location>
</feature>
<feature type="compositionally biased region" description="Low complexity" evidence="1">
    <location>
        <begin position="1447"/>
        <end position="1458"/>
    </location>
</feature>
<dbReference type="InterPro" id="IPR039317">
    <property type="entry name" value="TIC"/>
</dbReference>
<dbReference type="GO" id="GO:0005634">
    <property type="term" value="C:nucleus"/>
    <property type="evidence" value="ECO:0007669"/>
    <property type="project" value="TreeGrafter"/>
</dbReference>
<feature type="region of interest" description="Disordered" evidence="1">
    <location>
        <begin position="123"/>
        <end position="221"/>
    </location>
</feature>
<feature type="compositionally biased region" description="Low complexity" evidence="1">
    <location>
        <begin position="1368"/>
        <end position="1387"/>
    </location>
</feature>
<feature type="compositionally biased region" description="Low complexity" evidence="1">
    <location>
        <begin position="909"/>
        <end position="966"/>
    </location>
</feature>
<feature type="region of interest" description="Disordered" evidence="1">
    <location>
        <begin position="459"/>
        <end position="562"/>
    </location>
</feature>
<feature type="region of interest" description="Disordered" evidence="1">
    <location>
        <begin position="379"/>
        <end position="398"/>
    </location>
</feature>
<feature type="compositionally biased region" description="Basic and acidic residues" evidence="1">
    <location>
        <begin position="244"/>
        <end position="261"/>
    </location>
</feature>
<evidence type="ECO:0000256" key="1">
    <source>
        <dbReference type="SAM" id="MobiDB-lite"/>
    </source>
</evidence>
<feature type="compositionally biased region" description="Polar residues" evidence="1">
    <location>
        <begin position="1436"/>
        <end position="1446"/>
    </location>
</feature>
<reference evidence="2" key="1">
    <citation type="submission" date="2019-10" db="EMBL/GenBank/DDBJ databases">
        <authorList>
            <person name="Zhang R."/>
            <person name="Pan Y."/>
            <person name="Wang J."/>
            <person name="Ma R."/>
            <person name="Yu S."/>
        </authorList>
    </citation>
    <scope>NUCLEOTIDE SEQUENCE</scope>
    <source>
        <strain evidence="2">LA-IB0</strain>
        <tissue evidence="2">Leaf</tissue>
    </source>
</reference>
<feature type="compositionally biased region" description="Basic and acidic residues" evidence="1">
    <location>
        <begin position="486"/>
        <end position="495"/>
    </location>
</feature>
<feature type="compositionally biased region" description="Polar residues" evidence="1">
    <location>
        <begin position="1160"/>
        <end position="1184"/>
    </location>
</feature>
<feature type="compositionally biased region" description="Polar residues" evidence="1">
    <location>
        <begin position="1388"/>
        <end position="1414"/>
    </location>
</feature>
<feature type="compositionally biased region" description="Basic and acidic residues" evidence="1">
    <location>
        <begin position="538"/>
        <end position="562"/>
    </location>
</feature>
<feature type="compositionally biased region" description="Low complexity" evidence="1">
    <location>
        <begin position="799"/>
        <end position="813"/>
    </location>
</feature>
<feature type="region of interest" description="Disordered" evidence="1">
    <location>
        <begin position="888"/>
        <end position="991"/>
    </location>
</feature>
<protein>
    <recommendedName>
        <fullName evidence="4">Protein TIME FOR COFFEE</fullName>
    </recommendedName>
</protein>
<name>A0AAV6WRL1_9LAMI</name>
<organism evidence="2 3">
    <name type="scientific">Buddleja alternifolia</name>
    <dbReference type="NCBI Taxonomy" id="168488"/>
    <lineage>
        <taxon>Eukaryota</taxon>
        <taxon>Viridiplantae</taxon>
        <taxon>Streptophyta</taxon>
        <taxon>Embryophyta</taxon>
        <taxon>Tracheophyta</taxon>
        <taxon>Spermatophyta</taxon>
        <taxon>Magnoliopsida</taxon>
        <taxon>eudicotyledons</taxon>
        <taxon>Gunneridae</taxon>
        <taxon>Pentapetalae</taxon>
        <taxon>asterids</taxon>
        <taxon>lamiids</taxon>
        <taxon>Lamiales</taxon>
        <taxon>Scrophulariaceae</taxon>
        <taxon>Buddlejeae</taxon>
        <taxon>Buddleja</taxon>
    </lineage>
</organism>
<evidence type="ECO:0000313" key="2">
    <source>
        <dbReference type="EMBL" id="KAG8370187.1"/>
    </source>
</evidence>
<feature type="region of interest" description="Disordered" evidence="1">
    <location>
        <begin position="319"/>
        <end position="354"/>
    </location>
</feature>
<comment type="caution">
    <text evidence="2">The sequence shown here is derived from an EMBL/GenBank/DDBJ whole genome shotgun (WGS) entry which is preliminary data.</text>
</comment>
<feature type="region of interest" description="Disordered" evidence="1">
    <location>
        <begin position="720"/>
        <end position="756"/>
    </location>
</feature>
<feature type="region of interest" description="Disordered" evidence="1">
    <location>
        <begin position="1105"/>
        <end position="1132"/>
    </location>
</feature>
<keyword evidence="3" id="KW-1185">Reference proteome</keyword>
<dbReference type="Proteomes" id="UP000826271">
    <property type="component" value="Unassembled WGS sequence"/>
</dbReference>